<organism evidence="1 2">
    <name type="scientific">Candidatus Xenolissoclinum pacificiensis L6</name>
    <dbReference type="NCBI Taxonomy" id="1401685"/>
    <lineage>
        <taxon>Bacteria</taxon>
        <taxon>Pseudomonadati</taxon>
        <taxon>Pseudomonadota</taxon>
        <taxon>Alphaproteobacteria</taxon>
        <taxon>Rickettsiales</taxon>
        <taxon>Anaplasmataceae</taxon>
        <taxon>Candidatus Xenolissoclinum</taxon>
    </lineage>
</organism>
<sequence length="37" mass="4283">MEFHIIYCTIFHSTREISLHGSSILITNIAQNTFDND</sequence>
<evidence type="ECO:0000313" key="1">
    <source>
        <dbReference type="EMBL" id="ETO91744.1"/>
    </source>
</evidence>
<reference evidence="1 2" key="1">
    <citation type="journal article" date="2013" name="PLoS ONE">
        <title>Bacterial endosymbiosis in a chordate host: long-term co-evolution and conservation of secondary metabolism.</title>
        <authorList>
            <person name="Kwan J.C."/>
            <person name="Schmidt E.W."/>
        </authorList>
    </citation>
    <scope>NUCLEOTIDE SEQUENCE [LARGE SCALE GENOMIC DNA]</scope>
    <source>
        <strain evidence="2">L6</strain>
    </source>
</reference>
<accession>W2V0I8</accession>
<comment type="caution">
    <text evidence="1">The sequence shown here is derived from an EMBL/GenBank/DDBJ whole genome shotgun (WGS) entry which is preliminary data.</text>
</comment>
<gene>
    <name evidence="1" type="ORF">P857_917</name>
</gene>
<dbReference type="EMBL" id="AXCJ01000001">
    <property type="protein sequence ID" value="ETO91744.1"/>
    <property type="molecule type" value="Genomic_DNA"/>
</dbReference>
<dbReference type="Proteomes" id="UP000018951">
    <property type="component" value="Unassembled WGS sequence"/>
</dbReference>
<protein>
    <submittedName>
        <fullName evidence="1">Uncharacterized protein</fullName>
    </submittedName>
</protein>
<name>W2V0I8_9RICK</name>
<proteinExistence type="predicted"/>
<dbReference type="AlphaFoldDB" id="W2V0I8"/>
<evidence type="ECO:0000313" key="2">
    <source>
        <dbReference type="Proteomes" id="UP000018951"/>
    </source>
</evidence>
<keyword evidence="2" id="KW-1185">Reference proteome</keyword>